<dbReference type="EMBL" id="MTKT01002501">
    <property type="protein sequence ID" value="OWM78269.1"/>
    <property type="molecule type" value="Genomic_DNA"/>
</dbReference>
<name>A0A218X0L2_PUNGR</name>
<evidence type="ECO:0000256" key="1">
    <source>
        <dbReference type="SAM" id="MobiDB-lite"/>
    </source>
</evidence>
<dbReference type="Proteomes" id="UP000197138">
    <property type="component" value="Unassembled WGS sequence"/>
</dbReference>
<proteinExistence type="predicted"/>
<feature type="compositionally biased region" description="Basic and acidic residues" evidence="1">
    <location>
        <begin position="44"/>
        <end position="54"/>
    </location>
</feature>
<sequence>MPGRPHAPSAARVCAPLAPARLTSRLTPSRAPILVERASFAPEHPSKRSTESPDSRTLPRLFPPIPRLGKSLLT</sequence>
<feature type="region of interest" description="Disordered" evidence="1">
    <location>
        <begin position="37"/>
        <end position="74"/>
    </location>
</feature>
<organism evidence="2 3">
    <name type="scientific">Punica granatum</name>
    <name type="common">Pomegranate</name>
    <dbReference type="NCBI Taxonomy" id="22663"/>
    <lineage>
        <taxon>Eukaryota</taxon>
        <taxon>Viridiplantae</taxon>
        <taxon>Streptophyta</taxon>
        <taxon>Embryophyta</taxon>
        <taxon>Tracheophyta</taxon>
        <taxon>Spermatophyta</taxon>
        <taxon>Magnoliopsida</taxon>
        <taxon>eudicotyledons</taxon>
        <taxon>Gunneridae</taxon>
        <taxon>Pentapetalae</taxon>
        <taxon>rosids</taxon>
        <taxon>malvids</taxon>
        <taxon>Myrtales</taxon>
        <taxon>Lythraceae</taxon>
        <taxon>Punica</taxon>
    </lineage>
</organism>
<reference evidence="3" key="1">
    <citation type="journal article" date="2017" name="Plant J.">
        <title>The pomegranate (Punica granatum L.) genome and the genomics of punicalagin biosynthesis.</title>
        <authorList>
            <person name="Qin G."/>
            <person name="Xu C."/>
            <person name="Ming R."/>
            <person name="Tang H."/>
            <person name="Guyot R."/>
            <person name="Kramer E.M."/>
            <person name="Hu Y."/>
            <person name="Yi X."/>
            <person name="Qi Y."/>
            <person name="Xu X."/>
            <person name="Gao Z."/>
            <person name="Pan H."/>
            <person name="Jian J."/>
            <person name="Tian Y."/>
            <person name="Yue Z."/>
            <person name="Xu Y."/>
        </authorList>
    </citation>
    <scope>NUCLEOTIDE SEQUENCE [LARGE SCALE GENOMIC DNA]</scope>
    <source>
        <strain evidence="3">cv. Dabenzi</strain>
    </source>
</reference>
<protein>
    <submittedName>
        <fullName evidence="2">Uncharacterized protein</fullName>
    </submittedName>
</protein>
<gene>
    <name evidence="2" type="ORF">CDL15_Pgr015088</name>
</gene>
<evidence type="ECO:0000313" key="2">
    <source>
        <dbReference type="EMBL" id="OWM78269.1"/>
    </source>
</evidence>
<comment type="caution">
    <text evidence="2">The sequence shown here is derived from an EMBL/GenBank/DDBJ whole genome shotgun (WGS) entry which is preliminary data.</text>
</comment>
<evidence type="ECO:0000313" key="3">
    <source>
        <dbReference type="Proteomes" id="UP000197138"/>
    </source>
</evidence>
<dbReference type="AlphaFoldDB" id="A0A218X0L2"/>
<accession>A0A218X0L2</accession>